<evidence type="ECO:0000313" key="2">
    <source>
        <dbReference type="Proteomes" id="UP000639403"/>
    </source>
</evidence>
<accession>A0A8H7NTE6</accession>
<dbReference type="Proteomes" id="UP000639403">
    <property type="component" value="Unassembled WGS sequence"/>
</dbReference>
<organism evidence="1 2">
    <name type="scientific">Rhodonia placenta</name>
    <dbReference type="NCBI Taxonomy" id="104341"/>
    <lineage>
        <taxon>Eukaryota</taxon>
        <taxon>Fungi</taxon>
        <taxon>Dikarya</taxon>
        <taxon>Basidiomycota</taxon>
        <taxon>Agaricomycotina</taxon>
        <taxon>Agaricomycetes</taxon>
        <taxon>Polyporales</taxon>
        <taxon>Adustoporiaceae</taxon>
        <taxon>Rhodonia</taxon>
    </lineage>
</organism>
<reference evidence="1" key="2">
    <citation type="journal article" name="Front. Microbiol.">
        <title>Degradative Capacity of Two Strains of Rhodonia placenta: From Phenotype to Genotype.</title>
        <authorList>
            <person name="Kolle M."/>
            <person name="Horta M.A.C."/>
            <person name="Nowrousian M."/>
            <person name="Ohm R.A."/>
            <person name="Benz J.P."/>
            <person name="Pilgard A."/>
        </authorList>
    </citation>
    <scope>NUCLEOTIDE SEQUENCE</scope>
    <source>
        <strain evidence="1">FPRL280</strain>
    </source>
</reference>
<gene>
    <name evidence="1" type="ORF">IEO21_10138</name>
</gene>
<evidence type="ECO:0000313" key="1">
    <source>
        <dbReference type="EMBL" id="KAF9801360.1"/>
    </source>
</evidence>
<sequence length="82" mass="9580">MLDEVTKLRYEDRLHKSIQGITRNALVHSYRTYKDTNYVPKTVYSAIKWLAADPFAMTEPFTESEWTIVQKPKSIQKGHSGY</sequence>
<proteinExistence type="predicted"/>
<dbReference type="EMBL" id="JADOXO010000675">
    <property type="protein sequence ID" value="KAF9801360.1"/>
    <property type="molecule type" value="Genomic_DNA"/>
</dbReference>
<comment type="caution">
    <text evidence="1">The sequence shown here is derived from an EMBL/GenBank/DDBJ whole genome shotgun (WGS) entry which is preliminary data.</text>
</comment>
<reference evidence="1" key="1">
    <citation type="submission" date="2020-11" db="EMBL/GenBank/DDBJ databases">
        <authorList>
            <person name="Koelle M."/>
            <person name="Horta M.A.C."/>
            <person name="Nowrousian M."/>
            <person name="Ohm R.A."/>
            <person name="Benz P."/>
            <person name="Pilgard A."/>
        </authorList>
    </citation>
    <scope>NUCLEOTIDE SEQUENCE</scope>
    <source>
        <strain evidence="1">FPRL280</strain>
    </source>
</reference>
<dbReference type="AlphaFoldDB" id="A0A8H7NTE6"/>
<name>A0A8H7NTE6_9APHY</name>
<protein>
    <submittedName>
        <fullName evidence="1">Uncharacterized protein</fullName>
    </submittedName>
</protein>